<proteinExistence type="predicted"/>
<organism evidence="1">
    <name type="scientific">uncultured Acetothermia bacterium</name>
    <dbReference type="NCBI Taxonomy" id="236499"/>
    <lineage>
        <taxon>Bacteria</taxon>
        <taxon>Candidatus Bipolaricaulota</taxon>
        <taxon>environmental samples</taxon>
    </lineage>
</organism>
<dbReference type="PANTHER" id="PTHR34374">
    <property type="entry name" value="LARGE RIBOSOMAL RNA SUBUNIT ACCUMULATION PROTEIN YCED HOMOLOG 1, CHLOROPLASTIC"/>
    <property type="match status" value="1"/>
</dbReference>
<reference evidence="1" key="2">
    <citation type="journal article" date="2012" name="PLoS ONE">
        <title>A Deeply Branching Thermophilic Bacterium with an Ancient Acetyl-CoA Pathway Dominates a Subsurface Ecosystem.</title>
        <authorList>
            <person name="Takami H."/>
            <person name="Noguchi H."/>
            <person name="Takaki Y."/>
            <person name="Uchiyama I."/>
            <person name="Toyoda A."/>
            <person name="Nishi S."/>
            <person name="Chee G.-J."/>
            <person name="Arai W."/>
            <person name="Nunoura T."/>
            <person name="Itoh T."/>
            <person name="Hattori M."/>
            <person name="Takai K."/>
        </authorList>
    </citation>
    <scope>NUCLEOTIDE SEQUENCE</scope>
</reference>
<dbReference type="AlphaFoldDB" id="H5S930"/>
<dbReference type="EMBL" id="AP011636">
    <property type="protein sequence ID" value="BAL52666.1"/>
    <property type="molecule type" value="Genomic_DNA"/>
</dbReference>
<dbReference type="Pfam" id="PF02620">
    <property type="entry name" value="YceD"/>
    <property type="match status" value="1"/>
</dbReference>
<sequence>MALNLKKLREVPGRVFPVAEVYPAVSVGPTHAFVLRGRVVVSGQAVQRDRTVFLDLRIQATAVQQCSRCLAEVISPLDWEEHLEFQPEESGGLLEQEAFTYGLEETELSLQPYLVGLISEVLDPKPLCKPDCKGLCPVCGQDLNLGECGCAARREGDPRLSVLRELLK</sequence>
<dbReference type="InterPro" id="IPR003772">
    <property type="entry name" value="YceD"/>
</dbReference>
<name>H5S930_9BACT</name>
<accession>H5S930</accession>
<reference evidence="1" key="1">
    <citation type="journal article" date="2005" name="Environ. Microbiol.">
        <title>Genetic and functional properties of uncultivated thermophilic crenarchaeotes from a subsurface gold mine as revealed by analysis of genome fragments.</title>
        <authorList>
            <person name="Nunoura T."/>
            <person name="Hirayama H."/>
            <person name="Takami H."/>
            <person name="Oida H."/>
            <person name="Nishi S."/>
            <person name="Shimamura S."/>
            <person name="Suzuki Y."/>
            <person name="Inagaki F."/>
            <person name="Takai K."/>
            <person name="Nealson K.H."/>
            <person name="Horikoshi K."/>
        </authorList>
    </citation>
    <scope>NUCLEOTIDE SEQUENCE</scope>
</reference>
<dbReference type="PANTHER" id="PTHR34374:SF1">
    <property type="entry name" value="LARGE RIBOSOMAL RNA SUBUNIT ACCUMULATION PROTEIN YCED HOMOLOG 1, CHLOROPLASTIC"/>
    <property type="match status" value="1"/>
</dbReference>
<protein>
    <submittedName>
        <fullName evidence="1">Hypothetical conserved protein</fullName>
    </submittedName>
</protein>
<evidence type="ECO:0000313" key="1">
    <source>
        <dbReference type="EMBL" id="BAL52666.1"/>
    </source>
</evidence>
<gene>
    <name evidence="1" type="ORF">HGMM_F02E06C30</name>
</gene>